<keyword evidence="1" id="KW-1133">Transmembrane helix</keyword>
<feature type="transmembrane region" description="Helical" evidence="1">
    <location>
        <begin position="86"/>
        <end position="105"/>
    </location>
</feature>
<name>A0A1M6CYH0_9BACT</name>
<sequence length="166" mass="18451">MTHHKHDLFRFYLPAFYLTSGVSFLLSLAYLVNATSPQDGIGGIFIAIIAPLYLWILVALALLITQSVRNLGYERKTRTTQLVHRISLALYVFSFVQGLILLIIRMEEGSPLNYLQFALIFFLAISLISAVLAALCFLVGFGITSLRLKKLATQPGFTPSGKITIQ</sequence>
<dbReference type="InParanoid" id="A0A1M6CYH0"/>
<feature type="transmembrane region" description="Helical" evidence="1">
    <location>
        <begin position="44"/>
        <end position="65"/>
    </location>
</feature>
<evidence type="ECO:0000313" key="3">
    <source>
        <dbReference type="Proteomes" id="UP000184510"/>
    </source>
</evidence>
<keyword evidence="1" id="KW-0812">Transmembrane</keyword>
<keyword evidence="1" id="KW-0472">Membrane</keyword>
<evidence type="ECO:0000313" key="2">
    <source>
        <dbReference type="EMBL" id="SHI66047.1"/>
    </source>
</evidence>
<evidence type="ECO:0008006" key="4">
    <source>
        <dbReference type="Google" id="ProtNLM"/>
    </source>
</evidence>
<reference evidence="2 3" key="1">
    <citation type="submission" date="2016-11" db="EMBL/GenBank/DDBJ databases">
        <authorList>
            <person name="Jaros S."/>
            <person name="Januszkiewicz K."/>
            <person name="Wedrychowicz H."/>
        </authorList>
    </citation>
    <scope>NUCLEOTIDE SEQUENCE [LARGE SCALE GENOMIC DNA]</scope>
    <source>
        <strain evidence="2 3">DSM 18772</strain>
    </source>
</reference>
<protein>
    <recommendedName>
        <fullName evidence="4">DUF2975 domain-containing protein</fullName>
    </recommendedName>
</protein>
<dbReference type="Proteomes" id="UP000184510">
    <property type="component" value="Unassembled WGS sequence"/>
</dbReference>
<dbReference type="RefSeq" id="WP_143157999.1">
    <property type="nucleotide sequence ID" value="NZ_FQYR01000002.1"/>
</dbReference>
<proteinExistence type="predicted"/>
<feature type="transmembrane region" description="Helical" evidence="1">
    <location>
        <begin position="12"/>
        <end position="32"/>
    </location>
</feature>
<dbReference type="EMBL" id="FQYR01000002">
    <property type="protein sequence ID" value="SHI66047.1"/>
    <property type="molecule type" value="Genomic_DNA"/>
</dbReference>
<gene>
    <name evidence="2" type="ORF">SAMN02745181_0601</name>
</gene>
<accession>A0A1M6CYH0</accession>
<feature type="transmembrane region" description="Helical" evidence="1">
    <location>
        <begin position="117"/>
        <end position="141"/>
    </location>
</feature>
<evidence type="ECO:0000256" key="1">
    <source>
        <dbReference type="SAM" id="Phobius"/>
    </source>
</evidence>
<organism evidence="2 3">
    <name type="scientific">Rubritalea squalenifaciens DSM 18772</name>
    <dbReference type="NCBI Taxonomy" id="1123071"/>
    <lineage>
        <taxon>Bacteria</taxon>
        <taxon>Pseudomonadati</taxon>
        <taxon>Verrucomicrobiota</taxon>
        <taxon>Verrucomicrobiia</taxon>
        <taxon>Verrucomicrobiales</taxon>
        <taxon>Rubritaleaceae</taxon>
        <taxon>Rubritalea</taxon>
    </lineage>
</organism>
<keyword evidence="3" id="KW-1185">Reference proteome</keyword>
<dbReference type="AlphaFoldDB" id="A0A1M6CYH0"/>
<dbReference type="STRING" id="1123071.SAMN02745181_0601"/>